<dbReference type="Gene3D" id="3.40.30.110">
    <property type="match status" value="2"/>
</dbReference>
<dbReference type="Pfam" id="PF13417">
    <property type="entry name" value="GST_N_3"/>
    <property type="match status" value="1"/>
</dbReference>
<dbReference type="OrthoDB" id="202840at2759"/>
<feature type="domain" description="DUF7962" evidence="2">
    <location>
        <begin position="116"/>
        <end position="236"/>
    </location>
</feature>
<dbReference type="GeneID" id="28831766"/>
<feature type="domain" description="GST N-terminal" evidence="1">
    <location>
        <begin position="14"/>
        <end position="84"/>
    </location>
</feature>
<proteinExistence type="predicted"/>
<dbReference type="InterPro" id="IPR004045">
    <property type="entry name" value="Glutathione_S-Trfase_N"/>
</dbReference>
<evidence type="ECO:0000259" key="2">
    <source>
        <dbReference type="Pfam" id="PF25907"/>
    </source>
</evidence>
<dbReference type="SUPFAM" id="SSF47616">
    <property type="entry name" value="GST C-terminal domain-like"/>
    <property type="match status" value="1"/>
</dbReference>
<evidence type="ECO:0000313" key="4">
    <source>
        <dbReference type="Proteomes" id="UP000070700"/>
    </source>
</evidence>
<dbReference type="EMBL" id="KQ947404">
    <property type="protein sequence ID" value="KUJ24252.1"/>
    <property type="molecule type" value="Genomic_DNA"/>
</dbReference>
<dbReference type="Gene3D" id="1.20.1050.10">
    <property type="match status" value="1"/>
</dbReference>
<gene>
    <name evidence="3" type="ORF">LY89DRAFT_776399</name>
</gene>
<dbReference type="InterPro" id="IPR058268">
    <property type="entry name" value="DUF7962"/>
</dbReference>
<evidence type="ECO:0000313" key="3">
    <source>
        <dbReference type="EMBL" id="KUJ24252.1"/>
    </source>
</evidence>
<dbReference type="Pfam" id="PF25907">
    <property type="entry name" value="DUF7962"/>
    <property type="match status" value="1"/>
</dbReference>
<dbReference type="KEGG" id="psco:LY89DRAFT_776399"/>
<dbReference type="Proteomes" id="UP000070700">
    <property type="component" value="Unassembled WGS sequence"/>
</dbReference>
<dbReference type="InterPro" id="IPR036249">
    <property type="entry name" value="Thioredoxin-like_sf"/>
</dbReference>
<name>A0A194XWX1_MOLSC</name>
<organism evidence="3 4">
    <name type="scientific">Mollisia scopiformis</name>
    <name type="common">Conifer needle endophyte fungus</name>
    <name type="synonym">Phialocephala scopiformis</name>
    <dbReference type="NCBI Taxonomy" id="149040"/>
    <lineage>
        <taxon>Eukaryota</taxon>
        <taxon>Fungi</taxon>
        <taxon>Dikarya</taxon>
        <taxon>Ascomycota</taxon>
        <taxon>Pezizomycotina</taxon>
        <taxon>Leotiomycetes</taxon>
        <taxon>Helotiales</taxon>
        <taxon>Mollisiaceae</taxon>
        <taxon>Mollisia</taxon>
    </lineage>
</organism>
<dbReference type="InParanoid" id="A0A194XWX1"/>
<sequence>MSPASELPILLYHLGSPLSKRIIWYLALRGIPYIQCMQPRILPRPDLARLGINYRRIPILSIGRDVYLDTRLILQKLEHLHPSKPRLAALATPEHRAIEHLLEVLAIDSGLFKSVVQLMPAHLPQLQDPAFLRDRADLLEGMMVFTPEALTAARPNAINEVKNVVEFLETTLLADGRDWVLGTHGPSIADIEAVWLLHWISAVPGALPPDQISGVLYPRVFSWIERFQRTVSSAEKLISAPQTVDGEQAMEIIVTSLFNETEGLVDENDPVVKQQGLEKGQFVQLWPTDSGSRHKDNGKLVSMDNKEVVIETAAGDAVVRVHAPRHGFQVCAFEDGEK</sequence>
<dbReference type="RefSeq" id="XP_018078607.1">
    <property type="nucleotide sequence ID" value="XM_018222040.1"/>
</dbReference>
<reference evidence="3 4" key="1">
    <citation type="submission" date="2015-10" db="EMBL/GenBank/DDBJ databases">
        <title>Full genome of DAOMC 229536 Phialocephala scopiformis, a fungal endophyte of spruce producing the potent anti-insectan compound rugulosin.</title>
        <authorList>
            <consortium name="DOE Joint Genome Institute"/>
            <person name="Walker A.K."/>
            <person name="Frasz S.L."/>
            <person name="Seifert K.A."/>
            <person name="Miller J.D."/>
            <person name="Mondo S.J."/>
            <person name="Labutti K."/>
            <person name="Lipzen A."/>
            <person name="Dockter R."/>
            <person name="Kennedy M."/>
            <person name="Grigoriev I.V."/>
            <person name="Spatafora J.W."/>
        </authorList>
    </citation>
    <scope>NUCLEOTIDE SEQUENCE [LARGE SCALE GENOMIC DNA]</scope>
    <source>
        <strain evidence="3 4">CBS 120377</strain>
    </source>
</reference>
<protein>
    <submittedName>
        <fullName evidence="3">Uncharacterized protein</fullName>
    </submittedName>
</protein>
<keyword evidence="4" id="KW-1185">Reference proteome</keyword>
<dbReference type="SUPFAM" id="SSF52833">
    <property type="entry name" value="Thioredoxin-like"/>
    <property type="match status" value="1"/>
</dbReference>
<dbReference type="AlphaFoldDB" id="A0A194XWX1"/>
<accession>A0A194XWX1</accession>
<evidence type="ECO:0000259" key="1">
    <source>
        <dbReference type="Pfam" id="PF13417"/>
    </source>
</evidence>
<dbReference type="InterPro" id="IPR036282">
    <property type="entry name" value="Glutathione-S-Trfase_C_sf"/>
</dbReference>